<dbReference type="OrthoDB" id="9796789at2"/>
<dbReference type="Pfam" id="PF00700">
    <property type="entry name" value="Flagellin_C"/>
    <property type="match status" value="1"/>
</dbReference>
<comment type="similarity">
    <text evidence="1 3">Belongs to the bacterial flagellin family.</text>
</comment>
<dbReference type="SUPFAM" id="SSF64518">
    <property type="entry name" value="Phase 1 flagellin"/>
    <property type="match status" value="1"/>
</dbReference>
<dbReference type="PANTHER" id="PTHR42792:SF2">
    <property type="entry name" value="FLAGELLIN"/>
    <property type="match status" value="1"/>
</dbReference>
<dbReference type="Pfam" id="PF00669">
    <property type="entry name" value="Flagellin_N"/>
    <property type="match status" value="1"/>
</dbReference>
<sequence>MGLSINTNVMSLNAQRNLGTSQNALSKSMQRLSSGLRINSAKDDAAGLAISDRMTSQIRGLNQASRNANDGISLAQTAEGALQESTNILQRMRELAVQSANATNSDGDRSSLNSEFKQLSEELDRIATTTSFNGKKLLDGTFGQASFQVGANSGEVITLDLSSSMRASAIGDYASVTYTLGNVLDSAVDDTLLMDASGDLTINGEAIGAAVDGLNGLSDGSAESIANAINLLTDKTGVTAEASTSSVSVSGADIAAGGIWTDNVGTADTLTYTLSINDTQIFQAGESDTPKTVTQLVSDINALSDTTGVIATAQDDGSMKLSTADGRNIDIKEVLGGATDGAADTVVGYFGNTLTGAAATNHDIYKADITLSGAESITVAVAAGSANLFAGGTGGTGPANGANQTTNVQGIDNSDILTASNSGLAIKRVDQAISDIDSFRGTLGAMQNRFESTISNLNNVSENLSAARSRILDADIAQETSAMTKNNILQQAGVSILAQANQAPQLALSLLG</sequence>
<comment type="subcellular location">
    <subcellularLocation>
        <location evidence="3">Secreted</location>
    </subcellularLocation>
    <subcellularLocation>
        <location evidence="3">Bacterial flagellum</location>
    </subcellularLocation>
</comment>
<keyword evidence="3" id="KW-0964">Secreted</keyword>
<proteinExistence type="inferred from homology"/>
<keyword evidence="6" id="KW-0966">Cell projection</keyword>
<keyword evidence="2 3" id="KW-0975">Bacterial flagellum</keyword>
<dbReference type="InterPro" id="IPR001492">
    <property type="entry name" value="Flagellin"/>
</dbReference>
<keyword evidence="6" id="KW-0282">Flagellum</keyword>
<dbReference type="EMBL" id="FRFE01000020">
    <property type="protein sequence ID" value="SHO50775.1"/>
    <property type="molecule type" value="Genomic_DNA"/>
</dbReference>
<dbReference type="InterPro" id="IPR001029">
    <property type="entry name" value="Flagellin_N"/>
</dbReference>
<dbReference type="GO" id="GO:0009288">
    <property type="term" value="C:bacterial-type flagellum"/>
    <property type="evidence" value="ECO:0007669"/>
    <property type="project" value="UniProtKB-SubCell"/>
</dbReference>
<organism evidence="6 7">
    <name type="scientific">Desulfopila aestuarii DSM 18488</name>
    <dbReference type="NCBI Taxonomy" id="1121416"/>
    <lineage>
        <taxon>Bacteria</taxon>
        <taxon>Pseudomonadati</taxon>
        <taxon>Thermodesulfobacteriota</taxon>
        <taxon>Desulfobulbia</taxon>
        <taxon>Desulfobulbales</taxon>
        <taxon>Desulfocapsaceae</taxon>
        <taxon>Desulfopila</taxon>
    </lineage>
</organism>
<evidence type="ECO:0000256" key="2">
    <source>
        <dbReference type="ARBA" id="ARBA00023143"/>
    </source>
</evidence>
<feature type="domain" description="Flagellin C-terminal" evidence="5">
    <location>
        <begin position="426"/>
        <end position="511"/>
    </location>
</feature>
<dbReference type="STRING" id="1121416.SAMN02745220_03642"/>
<evidence type="ECO:0000259" key="5">
    <source>
        <dbReference type="Pfam" id="PF00700"/>
    </source>
</evidence>
<dbReference type="GO" id="GO:0005198">
    <property type="term" value="F:structural molecule activity"/>
    <property type="evidence" value="ECO:0007669"/>
    <property type="project" value="UniProtKB-UniRule"/>
</dbReference>
<dbReference type="PRINTS" id="PR00207">
    <property type="entry name" value="FLAGELLIN"/>
</dbReference>
<dbReference type="Gene3D" id="3.30.70.2120">
    <property type="match status" value="1"/>
</dbReference>
<name>A0A1M7YDR5_9BACT</name>
<dbReference type="Proteomes" id="UP000184603">
    <property type="component" value="Unassembled WGS sequence"/>
</dbReference>
<keyword evidence="6" id="KW-0969">Cilium</keyword>
<dbReference type="GO" id="GO:0005576">
    <property type="term" value="C:extracellular region"/>
    <property type="evidence" value="ECO:0007669"/>
    <property type="project" value="UniProtKB-SubCell"/>
</dbReference>
<evidence type="ECO:0000313" key="7">
    <source>
        <dbReference type="Proteomes" id="UP000184603"/>
    </source>
</evidence>
<comment type="function">
    <text evidence="3">Flagellin is the subunit protein which polymerizes to form the filaments of bacterial flagella.</text>
</comment>
<dbReference type="Gene3D" id="1.20.1330.10">
    <property type="entry name" value="f41 fragment of flagellin, N-terminal domain"/>
    <property type="match status" value="2"/>
</dbReference>
<evidence type="ECO:0000256" key="3">
    <source>
        <dbReference type="RuleBase" id="RU362073"/>
    </source>
</evidence>
<dbReference type="PANTHER" id="PTHR42792">
    <property type="entry name" value="FLAGELLIN"/>
    <property type="match status" value="1"/>
</dbReference>
<feature type="domain" description="Flagellin N-terminal" evidence="4">
    <location>
        <begin position="5"/>
        <end position="141"/>
    </location>
</feature>
<gene>
    <name evidence="6" type="ORF">SAMN02745220_03642</name>
</gene>
<evidence type="ECO:0000313" key="6">
    <source>
        <dbReference type="EMBL" id="SHO50775.1"/>
    </source>
</evidence>
<keyword evidence="7" id="KW-1185">Reference proteome</keyword>
<evidence type="ECO:0000256" key="1">
    <source>
        <dbReference type="ARBA" id="ARBA00005709"/>
    </source>
</evidence>
<dbReference type="AlphaFoldDB" id="A0A1M7YDR5"/>
<evidence type="ECO:0000259" key="4">
    <source>
        <dbReference type="Pfam" id="PF00669"/>
    </source>
</evidence>
<dbReference type="InterPro" id="IPR046358">
    <property type="entry name" value="Flagellin_C"/>
</dbReference>
<accession>A0A1M7YDR5</accession>
<reference evidence="6 7" key="1">
    <citation type="submission" date="2016-12" db="EMBL/GenBank/DDBJ databases">
        <authorList>
            <person name="Song W.-J."/>
            <person name="Kurnit D.M."/>
        </authorList>
    </citation>
    <scope>NUCLEOTIDE SEQUENCE [LARGE SCALE GENOMIC DNA]</scope>
    <source>
        <strain evidence="6 7">DSM 18488</strain>
    </source>
</reference>
<protein>
    <recommendedName>
        <fullName evidence="3">Flagellin</fullName>
    </recommendedName>
</protein>